<dbReference type="EMBL" id="VULZ01000006">
    <property type="protein sequence ID" value="MSS14866.1"/>
    <property type="molecule type" value="Genomic_DNA"/>
</dbReference>
<gene>
    <name evidence="4" type="ORF">FYJ35_07370</name>
</gene>
<dbReference type="InterPro" id="IPR002347">
    <property type="entry name" value="SDR_fam"/>
</dbReference>
<protein>
    <submittedName>
        <fullName evidence="4">SDR family NAD(P)-dependent oxidoreductase</fullName>
    </submittedName>
</protein>
<dbReference type="GO" id="GO:0016491">
    <property type="term" value="F:oxidoreductase activity"/>
    <property type="evidence" value="ECO:0007669"/>
    <property type="project" value="UniProtKB-KW"/>
</dbReference>
<sequence length="263" mass="29931">MKRIAVVTGASSGLGREYVKLLDERLAAHPEEKLDEIWVIARRRDRLEALQRDVRIPLRVIPLDLTSPSFESEIRQLYESERPDIAFLINAAGFGKIGSYADISEQDAGRMVDLNCRAPVLMCQLSIPYMNEGARILNVCSTAAFSSFQYLGIYCASKSFLYRYSRALRVELLKRRISVTAVCPYWIKDTEFIPVAQKTDSHSYIRHFEPASRRTTVARWSMADTINRFAVSTPGPVCTLHRIFGKIIPNELMAGIWALIRRI</sequence>
<dbReference type="PANTHER" id="PTHR43391">
    <property type="entry name" value="RETINOL DEHYDROGENASE-RELATED"/>
    <property type="match status" value="1"/>
</dbReference>
<keyword evidence="3" id="KW-0560">Oxidoreductase</keyword>
<comment type="similarity">
    <text evidence="1">Belongs to the short-chain dehydrogenases/reductases (SDR) family.</text>
</comment>
<evidence type="ECO:0000256" key="2">
    <source>
        <dbReference type="ARBA" id="ARBA00022857"/>
    </source>
</evidence>
<accession>A0A6L5X795</accession>
<dbReference type="PRINTS" id="PR00081">
    <property type="entry name" value="GDHRDH"/>
</dbReference>
<evidence type="ECO:0000313" key="4">
    <source>
        <dbReference type="EMBL" id="MSS14866.1"/>
    </source>
</evidence>
<keyword evidence="5" id="KW-1185">Reference proteome</keyword>
<dbReference type="SUPFAM" id="SSF51735">
    <property type="entry name" value="NAD(P)-binding Rossmann-fold domains"/>
    <property type="match status" value="1"/>
</dbReference>
<organism evidence="4 5">
    <name type="scientific">Porcincola intestinalis</name>
    <dbReference type="NCBI Taxonomy" id="2606632"/>
    <lineage>
        <taxon>Bacteria</taxon>
        <taxon>Bacillati</taxon>
        <taxon>Bacillota</taxon>
        <taxon>Clostridia</taxon>
        <taxon>Lachnospirales</taxon>
        <taxon>Lachnospiraceae</taxon>
        <taxon>Porcincola</taxon>
    </lineage>
</organism>
<proteinExistence type="inferred from homology"/>
<dbReference type="PANTHER" id="PTHR43391:SF14">
    <property type="entry name" value="DEHYDROGENASE_REDUCTASE SDR FAMILY PROTEIN 7-LIKE"/>
    <property type="match status" value="1"/>
</dbReference>
<dbReference type="CDD" id="cd05233">
    <property type="entry name" value="SDR_c"/>
    <property type="match status" value="1"/>
</dbReference>
<dbReference type="Gene3D" id="3.40.50.720">
    <property type="entry name" value="NAD(P)-binding Rossmann-like Domain"/>
    <property type="match status" value="1"/>
</dbReference>
<dbReference type="InterPro" id="IPR036291">
    <property type="entry name" value="NAD(P)-bd_dom_sf"/>
</dbReference>
<dbReference type="Pfam" id="PF00106">
    <property type="entry name" value="adh_short"/>
    <property type="match status" value="1"/>
</dbReference>
<dbReference type="GO" id="GO:0005829">
    <property type="term" value="C:cytosol"/>
    <property type="evidence" value="ECO:0007669"/>
    <property type="project" value="TreeGrafter"/>
</dbReference>
<dbReference type="AlphaFoldDB" id="A0A6L5X795"/>
<dbReference type="InterPro" id="IPR020904">
    <property type="entry name" value="Sc_DH/Rdtase_CS"/>
</dbReference>
<dbReference type="RefSeq" id="WP_154525120.1">
    <property type="nucleotide sequence ID" value="NZ_VULZ01000006.1"/>
</dbReference>
<evidence type="ECO:0000256" key="3">
    <source>
        <dbReference type="ARBA" id="ARBA00023002"/>
    </source>
</evidence>
<reference evidence="4 5" key="1">
    <citation type="submission" date="2019-08" db="EMBL/GenBank/DDBJ databases">
        <title>In-depth cultivation of the pig gut microbiome towards novel bacterial diversity and tailored functional studies.</title>
        <authorList>
            <person name="Wylensek D."/>
            <person name="Hitch T.C.A."/>
            <person name="Clavel T."/>
        </authorList>
    </citation>
    <scope>NUCLEOTIDE SEQUENCE [LARGE SCALE GENOMIC DNA]</scope>
    <source>
        <strain evidence="4 5">Oil+RF-744-WCA-WT-11</strain>
    </source>
</reference>
<keyword evidence="2" id="KW-0521">NADP</keyword>
<name>A0A6L5X795_9FIRM</name>
<evidence type="ECO:0000256" key="1">
    <source>
        <dbReference type="ARBA" id="ARBA00006484"/>
    </source>
</evidence>
<comment type="caution">
    <text evidence="4">The sequence shown here is derived from an EMBL/GenBank/DDBJ whole genome shotgun (WGS) entry which is preliminary data.</text>
</comment>
<dbReference type="PROSITE" id="PS00061">
    <property type="entry name" value="ADH_SHORT"/>
    <property type="match status" value="1"/>
</dbReference>
<evidence type="ECO:0000313" key="5">
    <source>
        <dbReference type="Proteomes" id="UP000481852"/>
    </source>
</evidence>
<dbReference type="Proteomes" id="UP000481852">
    <property type="component" value="Unassembled WGS sequence"/>
</dbReference>